<dbReference type="Pfam" id="PF08022">
    <property type="entry name" value="FAD_binding_8"/>
    <property type="match status" value="1"/>
</dbReference>
<reference evidence="13" key="1">
    <citation type="submission" date="2016-02" db="EMBL/GenBank/DDBJ databases">
        <title>Comparative genomics of biotechnologically important yeasts.</title>
        <authorList>
            <consortium name="DOE Joint Genome Institute"/>
            <person name="Riley R."/>
            <person name="Haridas S."/>
            <person name="Wolfe K.H."/>
            <person name="Lopes M.R."/>
            <person name="Hittinger C.T."/>
            <person name="Goker M."/>
            <person name="Salamov A."/>
            <person name="Wisecaver J."/>
            <person name="Long T.M."/>
            <person name="Aerts A.L."/>
            <person name="Barry K."/>
            <person name="Choi C."/>
            <person name="Clum A."/>
            <person name="Coughlan A.Y."/>
            <person name="Deshpande S."/>
            <person name="Douglass A.P."/>
            <person name="Hanson S.J."/>
            <person name="Klenk H.-P."/>
            <person name="Labutti K."/>
            <person name="Lapidus A."/>
            <person name="Lindquist E."/>
            <person name="Lipzen A."/>
            <person name="Meier-Kolthoff J.P."/>
            <person name="Ohm R.A."/>
            <person name="Otillar R.P."/>
            <person name="Pangilinan J."/>
            <person name="Peng Y."/>
            <person name="Rokas A."/>
            <person name="Rosa C.A."/>
            <person name="Scheuner C."/>
            <person name="Sibirny A.A."/>
            <person name="Slot J.C."/>
            <person name="Stielow J.B."/>
            <person name="Sun H."/>
            <person name="Kurtzman C.P."/>
            <person name="Blackwell M."/>
            <person name="Jeffries T.W."/>
            <person name="Grigoriev I.V."/>
        </authorList>
    </citation>
    <scope>NUCLEOTIDE SEQUENCE [LARGE SCALE GENOMIC DNA]</scope>
    <source>
        <strain evidence="13">NRRL Y-17796</strain>
    </source>
</reference>
<keyword evidence="6 10" id="KW-1133">Transmembrane helix</keyword>
<evidence type="ECO:0000256" key="3">
    <source>
        <dbReference type="ARBA" id="ARBA00022692"/>
    </source>
</evidence>
<dbReference type="InterPro" id="IPR039261">
    <property type="entry name" value="FNR_nucleotide-bd"/>
</dbReference>
<keyword evidence="8" id="KW-0406">Ion transport</keyword>
<protein>
    <recommendedName>
        <fullName evidence="11">FAD-binding FR-type domain-containing protein</fullName>
    </recommendedName>
</protein>
<evidence type="ECO:0000256" key="8">
    <source>
        <dbReference type="ARBA" id="ARBA00023065"/>
    </source>
</evidence>
<feature type="domain" description="FAD-binding FR-type" evidence="11">
    <location>
        <begin position="227"/>
        <end position="338"/>
    </location>
</feature>
<dbReference type="InterPro" id="IPR013121">
    <property type="entry name" value="Fe_red_NAD-bd_6"/>
</dbReference>
<dbReference type="InterPro" id="IPR017938">
    <property type="entry name" value="Riboflavin_synthase-like_b-brl"/>
</dbReference>
<proteinExistence type="predicted"/>
<keyword evidence="7" id="KW-0560">Oxidoreductase</keyword>
<name>A0A1E4TG80_9ASCO</name>
<dbReference type="SUPFAM" id="SSF52343">
    <property type="entry name" value="Ferredoxin reductase-like, C-terminal NADP-linked domain"/>
    <property type="match status" value="1"/>
</dbReference>
<feature type="transmembrane region" description="Helical" evidence="10">
    <location>
        <begin position="12"/>
        <end position="31"/>
    </location>
</feature>
<dbReference type="Pfam" id="PF08030">
    <property type="entry name" value="NAD_binding_6"/>
    <property type="match status" value="1"/>
</dbReference>
<dbReference type="PANTHER" id="PTHR11972:SF153">
    <property type="entry name" value="SUPEROXIDE-GENERATING NADPH OXIDASE HEAVY CHAIN SUBUNIT A"/>
    <property type="match status" value="1"/>
</dbReference>
<keyword evidence="13" id="KW-1185">Reference proteome</keyword>
<evidence type="ECO:0000256" key="1">
    <source>
        <dbReference type="ARBA" id="ARBA00004141"/>
    </source>
</evidence>
<feature type="transmembrane region" description="Helical" evidence="10">
    <location>
        <begin position="205"/>
        <end position="223"/>
    </location>
</feature>
<keyword evidence="2" id="KW-0285">Flavoprotein</keyword>
<dbReference type="InterPro" id="IPR013130">
    <property type="entry name" value="Fe3_Rdtase_TM_dom"/>
</dbReference>
<dbReference type="SUPFAM" id="SSF63380">
    <property type="entry name" value="Riboflavin synthase domain-like"/>
    <property type="match status" value="1"/>
</dbReference>
<evidence type="ECO:0000256" key="9">
    <source>
        <dbReference type="ARBA" id="ARBA00023136"/>
    </source>
</evidence>
<evidence type="ECO:0000313" key="12">
    <source>
        <dbReference type="EMBL" id="ODV90775.1"/>
    </source>
</evidence>
<dbReference type="OrthoDB" id="3944240at2759"/>
<evidence type="ECO:0000256" key="2">
    <source>
        <dbReference type="ARBA" id="ARBA00022630"/>
    </source>
</evidence>
<evidence type="ECO:0000256" key="5">
    <source>
        <dbReference type="ARBA" id="ARBA00022982"/>
    </source>
</evidence>
<dbReference type="Gene3D" id="3.40.50.80">
    <property type="entry name" value="Nucleotide-binding domain of ferredoxin-NADP reductase (FNR) module"/>
    <property type="match status" value="1"/>
</dbReference>
<evidence type="ECO:0000256" key="10">
    <source>
        <dbReference type="SAM" id="Phobius"/>
    </source>
</evidence>
<dbReference type="GO" id="GO:0016491">
    <property type="term" value="F:oxidoreductase activity"/>
    <property type="evidence" value="ECO:0007669"/>
    <property type="project" value="UniProtKB-KW"/>
</dbReference>
<feature type="transmembrane region" description="Helical" evidence="10">
    <location>
        <begin position="142"/>
        <end position="162"/>
    </location>
</feature>
<accession>A0A1E4TG80</accession>
<dbReference type="PROSITE" id="PS51384">
    <property type="entry name" value="FAD_FR"/>
    <property type="match status" value="1"/>
</dbReference>
<keyword evidence="4" id="KW-0274">FAD</keyword>
<evidence type="ECO:0000259" key="11">
    <source>
        <dbReference type="PROSITE" id="PS51384"/>
    </source>
</evidence>
<organism evidence="12 13">
    <name type="scientific">Tortispora caseinolytica NRRL Y-17796</name>
    <dbReference type="NCBI Taxonomy" id="767744"/>
    <lineage>
        <taxon>Eukaryota</taxon>
        <taxon>Fungi</taxon>
        <taxon>Dikarya</taxon>
        <taxon>Ascomycota</taxon>
        <taxon>Saccharomycotina</taxon>
        <taxon>Trigonopsidomycetes</taxon>
        <taxon>Trigonopsidales</taxon>
        <taxon>Trigonopsidaceae</taxon>
        <taxon>Tortispora</taxon>
    </lineage>
</organism>
<dbReference type="InterPro" id="IPR017927">
    <property type="entry name" value="FAD-bd_FR_type"/>
</dbReference>
<feature type="transmembrane region" description="Helical" evidence="10">
    <location>
        <begin position="98"/>
        <end position="122"/>
    </location>
</feature>
<comment type="subcellular location">
    <subcellularLocation>
        <location evidence="1">Membrane</location>
        <topology evidence="1">Multi-pass membrane protein</topology>
    </subcellularLocation>
</comment>
<dbReference type="AlphaFoldDB" id="A0A1E4TG80"/>
<keyword evidence="8" id="KW-0813">Transport</keyword>
<keyword evidence="3 10" id="KW-0812">Transmembrane</keyword>
<dbReference type="Pfam" id="PF01794">
    <property type="entry name" value="Ferric_reduct"/>
    <property type="match status" value="1"/>
</dbReference>
<dbReference type="Gene3D" id="2.40.30.10">
    <property type="entry name" value="Translation factors"/>
    <property type="match status" value="1"/>
</dbReference>
<evidence type="ECO:0000256" key="4">
    <source>
        <dbReference type="ARBA" id="ARBA00022827"/>
    </source>
</evidence>
<dbReference type="PANTHER" id="PTHR11972">
    <property type="entry name" value="NADPH OXIDASE"/>
    <property type="match status" value="1"/>
</dbReference>
<evidence type="ECO:0000256" key="7">
    <source>
        <dbReference type="ARBA" id="ARBA00023002"/>
    </source>
</evidence>
<dbReference type="InterPro" id="IPR013112">
    <property type="entry name" value="FAD-bd_8"/>
</dbReference>
<dbReference type="GO" id="GO:0006811">
    <property type="term" value="P:monoatomic ion transport"/>
    <property type="evidence" value="ECO:0007669"/>
    <property type="project" value="UniProtKB-KW"/>
</dbReference>
<evidence type="ECO:0000256" key="6">
    <source>
        <dbReference type="ARBA" id="ARBA00022989"/>
    </source>
</evidence>
<keyword evidence="5" id="KW-0249">Electron transport</keyword>
<dbReference type="CDD" id="cd06186">
    <property type="entry name" value="NOX_Duox_like_FAD_NADP"/>
    <property type="match status" value="1"/>
</dbReference>
<sequence>MNLFNHLRLFDYLQISLRLVVFLAASIVYSTTNQLSYSRSLFGGGLTLAKASGTVLQLDIALLFAFGCTRLDGLSDIPKLRKLVYGYLQFERTRAHRLCAFSMVLFSLFHMIGHFAGFATAGNRATDGKLLKQLLLSSSVAITGYISICLLLFMSVAALAPVRKLIYSLFRYTHLLYIPLLVIWTAHASLHVIRINNGAIYSHGWGWLVWLPFGLACFAEKLYSLHQIWYPAKIVAAAYHPTGVIELSLNKAGFIASPGQYVHIRCPEISLAQDHPFSCTSSCDDSGAHFYIKSVGGFTNNLCQKLCHTRSGFDTADSKSRLFPTFLLSGPHGPSLTLCTEYDTCLLIANGVGLTPFISLFNYLLNMSQQQRSKIKLTKVHLYWICSSFEAAEWAIPHLQKFESNLGTMMFKMKMFISSEFELQDVEKLMSLDADSLIHDPVTHLQSRTWYGKPHWSREFENLAAPCKEQLIVITSGSSILSGEVRRNLVAFTRRPESKTQVHMHHVS</sequence>
<dbReference type="Proteomes" id="UP000095023">
    <property type="component" value="Unassembled WGS sequence"/>
</dbReference>
<dbReference type="InterPro" id="IPR050369">
    <property type="entry name" value="RBOH/FRE"/>
</dbReference>
<feature type="transmembrane region" description="Helical" evidence="10">
    <location>
        <begin position="174"/>
        <end position="193"/>
    </location>
</feature>
<dbReference type="EMBL" id="KV453842">
    <property type="protein sequence ID" value="ODV90775.1"/>
    <property type="molecule type" value="Genomic_DNA"/>
</dbReference>
<keyword evidence="9 10" id="KW-0472">Membrane</keyword>
<gene>
    <name evidence="12" type="ORF">CANCADRAFT_44412</name>
</gene>
<evidence type="ECO:0000313" key="13">
    <source>
        <dbReference type="Proteomes" id="UP000095023"/>
    </source>
</evidence>
<dbReference type="GO" id="GO:0005886">
    <property type="term" value="C:plasma membrane"/>
    <property type="evidence" value="ECO:0007669"/>
    <property type="project" value="TreeGrafter"/>
</dbReference>